<evidence type="ECO:0000313" key="1">
    <source>
        <dbReference type="EMBL" id="KJV59119.1"/>
    </source>
</evidence>
<evidence type="ECO:0000313" key="2">
    <source>
        <dbReference type="Proteomes" id="UP000033475"/>
    </source>
</evidence>
<dbReference type="AlphaFoldDB" id="A0A0F3MX52"/>
<protein>
    <submittedName>
        <fullName evidence="1">Uncharacterized protein</fullName>
    </submittedName>
</protein>
<reference evidence="1 2" key="1">
    <citation type="submission" date="2015-01" db="EMBL/GenBank/DDBJ databases">
        <title>Genome Sequencing of Rickettsiales.</title>
        <authorList>
            <person name="Daugherty S.C."/>
            <person name="Su Q."/>
            <person name="Abolude K."/>
            <person name="Beier-Sexton M."/>
            <person name="Carlyon J.A."/>
            <person name="Carter R."/>
            <person name="Day N.P."/>
            <person name="Dumler S.J."/>
            <person name="Dyachenko V."/>
            <person name="Godinez A."/>
            <person name="Kurtti T.J."/>
            <person name="Lichay M."/>
            <person name="Mullins K.E."/>
            <person name="Ott S."/>
            <person name="Pappas-Brown V."/>
            <person name="Paris D.H."/>
            <person name="Patel P."/>
            <person name="Richards A.L."/>
            <person name="Sadzewicz L."/>
            <person name="Sears K."/>
            <person name="Seidman D."/>
            <person name="Sengamalay N."/>
            <person name="Stenos J."/>
            <person name="Tallon L.J."/>
            <person name="Vincent G."/>
            <person name="Fraser C.M."/>
            <person name="Munderloh U."/>
            <person name="Dunning-Hotopp J.C."/>
        </authorList>
    </citation>
    <scope>NUCLEOTIDE SEQUENCE [LARGE SCALE GENOMIC DNA]</scope>
    <source>
        <strain evidence="1 2">Pedreira</strain>
    </source>
</reference>
<proteinExistence type="predicted"/>
<comment type="caution">
    <text evidence="1">The sequence shown here is derived from an EMBL/GenBank/DDBJ whole genome shotgun (WGS) entry which is preliminary data.</text>
</comment>
<name>A0A0F3MX52_RICFI</name>
<organism evidence="1 2">
    <name type="scientific">Rickettsia felis str. Pedreira</name>
    <dbReference type="NCBI Taxonomy" id="1359196"/>
    <lineage>
        <taxon>Bacteria</taxon>
        <taxon>Pseudomonadati</taxon>
        <taxon>Pseudomonadota</taxon>
        <taxon>Alphaproteobacteria</taxon>
        <taxon>Rickettsiales</taxon>
        <taxon>Rickettsiaceae</taxon>
        <taxon>Rickettsieae</taxon>
        <taxon>Rickettsia</taxon>
        <taxon>spotted fever group</taxon>
    </lineage>
</organism>
<dbReference type="Proteomes" id="UP000033475">
    <property type="component" value="Unassembled WGS sequence"/>
</dbReference>
<gene>
    <name evidence="1" type="ORF">RFEPED_1519</name>
</gene>
<dbReference type="PATRIC" id="fig|1359196.3.peg.1470"/>
<dbReference type="EMBL" id="LANQ01000001">
    <property type="protein sequence ID" value="KJV59119.1"/>
    <property type="molecule type" value="Genomic_DNA"/>
</dbReference>
<sequence>MPRRFAPRNDGFGIYATIPSRVGGNPRLWNVIPWLDHGIQLKY</sequence>
<accession>A0A0F3MX52</accession>